<evidence type="ECO:0000256" key="1">
    <source>
        <dbReference type="ARBA" id="ARBA00022722"/>
    </source>
</evidence>
<keyword evidence="1" id="KW-0540">Nuclease</keyword>
<organism evidence="5 6">
    <name type="scientific">Gottfriedia solisilvae</name>
    <dbReference type="NCBI Taxonomy" id="1516104"/>
    <lineage>
        <taxon>Bacteria</taxon>
        <taxon>Bacillati</taxon>
        <taxon>Bacillota</taxon>
        <taxon>Bacilli</taxon>
        <taxon>Bacillales</taxon>
        <taxon>Bacillaceae</taxon>
        <taxon>Gottfriedia</taxon>
    </lineage>
</organism>
<gene>
    <name evidence="5" type="ORF">GCM10007380_16540</name>
</gene>
<dbReference type="GO" id="GO:0003677">
    <property type="term" value="F:DNA binding"/>
    <property type="evidence" value="ECO:0007669"/>
    <property type="project" value="InterPro"/>
</dbReference>
<dbReference type="SMART" id="SM00479">
    <property type="entry name" value="EXOIII"/>
    <property type="match status" value="1"/>
</dbReference>
<dbReference type="PANTHER" id="PTHR30231:SF42">
    <property type="entry name" value="EXONUCLEASE"/>
    <property type="match status" value="1"/>
</dbReference>
<dbReference type="EMBL" id="BMHB01000001">
    <property type="protein sequence ID" value="GGI13163.1"/>
    <property type="molecule type" value="Genomic_DNA"/>
</dbReference>
<dbReference type="GO" id="GO:0006260">
    <property type="term" value="P:DNA replication"/>
    <property type="evidence" value="ECO:0007669"/>
    <property type="project" value="InterPro"/>
</dbReference>
<dbReference type="Proteomes" id="UP000626244">
    <property type="component" value="Unassembled WGS sequence"/>
</dbReference>
<reference evidence="6" key="1">
    <citation type="journal article" date="2019" name="Int. J. Syst. Evol. Microbiol.">
        <title>The Global Catalogue of Microorganisms (GCM) 10K type strain sequencing project: providing services to taxonomists for standard genome sequencing and annotation.</title>
        <authorList>
            <consortium name="The Broad Institute Genomics Platform"/>
            <consortium name="The Broad Institute Genome Sequencing Center for Infectious Disease"/>
            <person name="Wu L."/>
            <person name="Ma J."/>
        </authorList>
    </citation>
    <scope>NUCLEOTIDE SEQUENCE [LARGE SCALE GENOMIC DNA]</scope>
    <source>
        <strain evidence="6">CGMCC 1.14993</strain>
    </source>
</reference>
<keyword evidence="3 5" id="KW-0269">Exonuclease</keyword>
<dbReference type="FunFam" id="3.30.420.10:FF:000045">
    <property type="entry name" value="3'-5' exonuclease DinG"/>
    <property type="match status" value="1"/>
</dbReference>
<evidence type="ECO:0000259" key="4">
    <source>
        <dbReference type="SMART" id="SM00479"/>
    </source>
</evidence>
<name>A0A8J3AGY8_9BACI</name>
<accession>A0A8J3AGY8</accession>
<dbReference type="InterPro" id="IPR013520">
    <property type="entry name" value="Ribonucl_H"/>
</dbReference>
<keyword evidence="6" id="KW-1185">Reference proteome</keyword>
<dbReference type="InterPro" id="IPR006054">
    <property type="entry name" value="DnaQ"/>
</dbReference>
<dbReference type="AlphaFoldDB" id="A0A8J3AGY8"/>
<dbReference type="Gene3D" id="3.30.420.10">
    <property type="entry name" value="Ribonuclease H-like superfamily/Ribonuclease H"/>
    <property type="match status" value="1"/>
</dbReference>
<keyword evidence="2" id="KW-0378">Hydrolase</keyword>
<dbReference type="OrthoDB" id="9803913at2"/>
<dbReference type="NCBIfam" id="TIGR00573">
    <property type="entry name" value="dnaq"/>
    <property type="match status" value="1"/>
</dbReference>
<protein>
    <submittedName>
        <fullName evidence="5">Exonuclease</fullName>
    </submittedName>
</protein>
<feature type="domain" description="Exonuclease" evidence="4">
    <location>
        <begin position="3"/>
        <end position="167"/>
    </location>
</feature>
<sequence length="205" mass="23592">MNSFVAFDFETANYNRHSICAAGFVFVENGVIVDQIYSLINPEEEFYSMNISIHGIRPHDVEDAPTFPEFYRSIQDKLSGKTLVAHNLPFDGYALKDNLSRYGIPSVENNLLCSLQLAKKVLPKQSRYSLDVLSNQFGIMLENHHHALADAEACARIFLHLTKRNEIISLEDLYEKTNIYFGLINRFEYRSSLVKPKKRKLEKKV</sequence>
<dbReference type="GO" id="GO:0003887">
    <property type="term" value="F:DNA-directed DNA polymerase activity"/>
    <property type="evidence" value="ECO:0007669"/>
    <property type="project" value="InterPro"/>
</dbReference>
<dbReference type="GO" id="GO:0005829">
    <property type="term" value="C:cytosol"/>
    <property type="evidence" value="ECO:0007669"/>
    <property type="project" value="TreeGrafter"/>
</dbReference>
<evidence type="ECO:0000256" key="3">
    <source>
        <dbReference type="ARBA" id="ARBA00022839"/>
    </source>
</evidence>
<dbReference type="InterPro" id="IPR036397">
    <property type="entry name" value="RNaseH_sf"/>
</dbReference>
<proteinExistence type="predicted"/>
<evidence type="ECO:0000256" key="2">
    <source>
        <dbReference type="ARBA" id="ARBA00022801"/>
    </source>
</evidence>
<evidence type="ECO:0000313" key="5">
    <source>
        <dbReference type="EMBL" id="GGI13163.1"/>
    </source>
</evidence>
<dbReference type="GO" id="GO:0008408">
    <property type="term" value="F:3'-5' exonuclease activity"/>
    <property type="evidence" value="ECO:0007669"/>
    <property type="project" value="TreeGrafter"/>
</dbReference>
<dbReference type="InterPro" id="IPR012337">
    <property type="entry name" value="RNaseH-like_sf"/>
</dbReference>
<dbReference type="PANTHER" id="PTHR30231">
    <property type="entry name" value="DNA POLYMERASE III SUBUNIT EPSILON"/>
    <property type="match status" value="1"/>
</dbReference>
<evidence type="ECO:0000313" key="6">
    <source>
        <dbReference type="Proteomes" id="UP000626244"/>
    </source>
</evidence>
<dbReference type="SUPFAM" id="SSF53098">
    <property type="entry name" value="Ribonuclease H-like"/>
    <property type="match status" value="1"/>
</dbReference>
<dbReference type="RefSeq" id="WP_087998052.1">
    <property type="nucleotide sequence ID" value="NZ_BMHB01000001.1"/>
</dbReference>
<comment type="caution">
    <text evidence="5">The sequence shown here is derived from an EMBL/GenBank/DDBJ whole genome shotgun (WGS) entry which is preliminary data.</text>
</comment>
<dbReference type="CDD" id="cd06130">
    <property type="entry name" value="DNA_pol_III_epsilon_like"/>
    <property type="match status" value="1"/>
</dbReference>
<dbReference type="Pfam" id="PF00929">
    <property type="entry name" value="RNase_T"/>
    <property type="match status" value="1"/>
</dbReference>